<keyword evidence="8 10" id="KW-0811">Translocation</keyword>
<evidence type="ECO:0000256" key="2">
    <source>
        <dbReference type="ARBA" id="ARBA00008445"/>
    </source>
</evidence>
<comment type="similarity">
    <text evidence="2 10">Belongs to the SecG family.</text>
</comment>
<keyword evidence="13" id="KW-1185">Reference proteome</keyword>
<comment type="subcellular location">
    <subcellularLocation>
        <location evidence="1 10">Cell membrane</location>
        <topology evidence="1 10">Multi-pass membrane protein</topology>
    </subcellularLocation>
</comment>
<evidence type="ECO:0000313" key="12">
    <source>
        <dbReference type="EMBL" id="ASF43991.1"/>
    </source>
</evidence>
<evidence type="ECO:0000256" key="1">
    <source>
        <dbReference type="ARBA" id="ARBA00004651"/>
    </source>
</evidence>
<evidence type="ECO:0000256" key="11">
    <source>
        <dbReference type="SAM" id="MobiDB-lite"/>
    </source>
</evidence>
<protein>
    <recommendedName>
        <fullName evidence="10">Protein-export membrane protein SecG</fullName>
    </recommendedName>
</protein>
<keyword evidence="7 10" id="KW-1133">Transmembrane helix</keyword>
<feature type="compositionally biased region" description="Low complexity" evidence="11">
    <location>
        <begin position="94"/>
        <end position="110"/>
    </location>
</feature>
<feature type="transmembrane region" description="Helical" evidence="10">
    <location>
        <begin position="57"/>
        <end position="76"/>
    </location>
</feature>
<proteinExistence type="inferred from homology"/>
<evidence type="ECO:0000256" key="5">
    <source>
        <dbReference type="ARBA" id="ARBA00022692"/>
    </source>
</evidence>
<comment type="function">
    <text evidence="10">Involved in protein export. Participates in an early event of protein translocation.</text>
</comment>
<keyword evidence="3 10" id="KW-0813">Transport</keyword>
<evidence type="ECO:0000256" key="8">
    <source>
        <dbReference type="ARBA" id="ARBA00023010"/>
    </source>
</evidence>
<dbReference type="EMBL" id="CP022022">
    <property type="protein sequence ID" value="ASF43991.1"/>
    <property type="molecule type" value="Genomic_DNA"/>
</dbReference>
<dbReference type="AlphaFoldDB" id="A0A1Z4BRQ7"/>
<dbReference type="RefSeq" id="WP_088594856.1">
    <property type="nucleotide sequence ID" value="NZ_CP022022.1"/>
</dbReference>
<dbReference type="GO" id="GO:0043952">
    <property type="term" value="P:protein transport by the Sec complex"/>
    <property type="evidence" value="ECO:0007669"/>
    <property type="project" value="TreeGrafter"/>
</dbReference>
<dbReference type="Proteomes" id="UP000197007">
    <property type="component" value="Chromosome"/>
</dbReference>
<dbReference type="NCBIfam" id="TIGR00810">
    <property type="entry name" value="secG"/>
    <property type="match status" value="1"/>
</dbReference>
<dbReference type="PANTHER" id="PTHR34182:SF1">
    <property type="entry name" value="PROTEIN-EXPORT MEMBRANE PROTEIN SECG"/>
    <property type="match status" value="1"/>
</dbReference>
<dbReference type="KEGG" id="capn:CBG49_13335"/>
<sequence length="127" mass="13040">MTTFNIFLVLIVIVCLLLALVIMVQNPKGGGLSSTFGGNTQVVGGVKKTGDFLERSTWTFATALAVLILIANTLIANNNNGVTGDSKLLDGSTPAAPVNQLNQQAPANNNGTQQVPATPATSSNTGN</sequence>
<evidence type="ECO:0000256" key="7">
    <source>
        <dbReference type="ARBA" id="ARBA00022989"/>
    </source>
</evidence>
<keyword evidence="9 10" id="KW-0472">Membrane</keyword>
<accession>A0A1Z4BRQ7</accession>
<evidence type="ECO:0000256" key="6">
    <source>
        <dbReference type="ARBA" id="ARBA00022927"/>
    </source>
</evidence>
<evidence type="ECO:0000256" key="4">
    <source>
        <dbReference type="ARBA" id="ARBA00022475"/>
    </source>
</evidence>
<dbReference type="GO" id="GO:0005886">
    <property type="term" value="C:plasma membrane"/>
    <property type="evidence" value="ECO:0007669"/>
    <property type="project" value="UniProtKB-SubCell"/>
</dbReference>
<dbReference type="PANTHER" id="PTHR34182">
    <property type="entry name" value="PROTEIN-EXPORT MEMBRANE PROTEIN SECG"/>
    <property type="match status" value="1"/>
</dbReference>
<evidence type="ECO:0000256" key="9">
    <source>
        <dbReference type="ARBA" id="ARBA00023136"/>
    </source>
</evidence>
<evidence type="ECO:0000256" key="3">
    <source>
        <dbReference type="ARBA" id="ARBA00022448"/>
    </source>
</evidence>
<evidence type="ECO:0000313" key="13">
    <source>
        <dbReference type="Proteomes" id="UP000197007"/>
    </source>
</evidence>
<gene>
    <name evidence="12" type="ORF">CBG49_13335</name>
</gene>
<dbReference type="GO" id="GO:0065002">
    <property type="term" value="P:intracellular protein transmembrane transport"/>
    <property type="evidence" value="ECO:0007669"/>
    <property type="project" value="TreeGrafter"/>
</dbReference>
<dbReference type="Pfam" id="PF03840">
    <property type="entry name" value="SecG"/>
    <property type="match status" value="1"/>
</dbReference>
<dbReference type="GO" id="GO:0015450">
    <property type="term" value="F:protein-transporting ATPase activity"/>
    <property type="evidence" value="ECO:0007669"/>
    <property type="project" value="UniProtKB-UniRule"/>
</dbReference>
<feature type="compositionally biased region" description="Polar residues" evidence="11">
    <location>
        <begin position="111"/>
        <end position="127"/>
    </location>
</feature>
<keyword evidence="4 10" id="KW-1003">Cell membrane</keyword>
<keyword evidence="6 10" id="KW-0653">Protein transport</keyword>
<dbReference type="GO" id="GO:0009306">
    <property type="term" value="P:protein secretion"/>
    <property type="evidence" value="ECO:0007669"/>
    <property type="project" value="UniProtKB-UniRule"/>
</dbReference>
<keyword evidence="5 10" id="KW-0812">Transmembrane</keyword>
<feature type="transmembrane region" description="Helical" evidence="10">
    <location>
        <begin position="6"/>
        <end position="24"/>
    </location>
</feature>
<dbReference type="InterPro" id="IPR004692">
    <property type="entry name" value="SecG"/>
</dbReference>
<evidence type="ECO:0000256" key="10">
    <source>
        <dbReference type="RuleBase" id="RU365087"/>
    </source>
</evidence>
<organism evidence="12 13">
    <name type="scientific">Capnocytophaga endodontalis</name>
    <dbReference type="NCBI Taxonomy" id="2708117"/>
    <lineage>
        <taxon>Bacteria</taxon>
        <taxon>Pseudomonadati</taxon>
        <taxon>Bacteroidota</taxon>
        <taxon>Flavobacteriia</taxon>
        <taxon>Flavobacteriales</taxon>
        <taxon>Flavobacteriaceae</taxon>
        <taxon>Capnocytophaga</taxon>
    </lineage>
</organism>
<feature type="region of interest" description="Disordered" evidence="11">
    <location>
        <begin position="86"/>
        <end position="127"/>
    </location>
</feature>
<name>A0A1Z4BRQ7_9FLAO</name>
<dbReference type="PRINTS" id="PR01651">
    <property type="entry name" value="SECGEXPORT"/>
</dbReference>
<reference evidence="13" key="1">
    <citation type="submission" date="2017-06" db="EMBL/GenBank/DDBJ databases">
        <title>Complete genome sequence of Capnocytophaga sp. KCOM 1579 (=ChDC OS43) isolated from a human refractory periapical abscess lesion.</title>
        <authorList>
            <person name="Kook J.-K."/>
            <person name="Park S.-N."/>
            <person name="Lim Y.K."/>
            <person name="Roh H."/>
        </authorList>
    </citation>
    <scope>NUCLEOTIDE SEQUENCE [LARGE SCALE GENOMIC DNA]</scope>
    <source>
        <strain evidence="13">ChDC OS43</strain>
    </source>
</reference>